<dbReference type="EMBL" id="BAAAGF010000005">
    <property type="protein sequence ID" value="GAA0749728.1"/>
    <property type="molecule type" value="Genomic_DNA"/>
</dbReference>
<feature type="region of interest" description="Disordered" evidence="4">
    <location>
        <begin position="1751"/>
        <end position="1779"/>
    </location>
</feature>
<evidence type="ECO:0000256" key="1">
    <source>
        <dbReference type="ARBA" id="ARBA00004613"/>
    </source>
</evidence>
<dbReference type="InterPro" id="IPR050708">
    <property type="entry name" value="T6SS_VgrG/RHS"/>
</dbReference>
<feature type="compositionally biased region" description="Low complexity" evidence="4">
    <location>
        <begin position="3320"/>
        <end position="3336"/>
    </location>
</feature>
<dbReference type="PANTHER" id="PTHR32305">
    <property type="match status" value="1"/>
</dbReference>
<dbReference type="SUPFAM" id="SSF69318">
    <property type="entry name" value="Integrin alpha N-terminal domain"/>
    <property type="match status" value="1"/>
</dbReference>
<keyword evidence="3" id="KW-0843">Virulence</keyword>
<comment type="caution">
    <text evidence="6">The sequence shown here is derived from an EMBL/GenBank/DDBJ whole genome shotgun (WGS) entry which is preliminary data.</text>
</comment>
<evidence type="ECO:0000256" key="3">
    <source>
        <dbReference type="ARBA" id="ARBA00023026"/>
    </source>
</evidence>
<organism evidence="6 7">
    <name type="scientific">Gaetbulibacter jejuensis</name>
    <dbReference type="NCBI Taxonomy" id="584607"/>
    <lineage>
        <taxon>Bacteria</taxon>
        <taxon>Pseudomonadati</taxon>
        <taxon>Bacteroidota</taxon>
        <taxon>Flavobacteriia</taxon>
        <taxon>Flavobacteriales</taxon>
        <taxon>Flavobacteriaceae</taxon>
        <taxon>Gaetbulibacter</taxon>
    </lineage>
</organism>
<feature type="domain" description="Insecticide toxin TcdB middle/N-terminal" evidence="5">
    <location>
        <begin position="1943"/>
        <end position="2103"/>
    </location>
</feature>
<comment type="subcellular location">
    <subcellularLocation>
        <location evidence="1">Secreted</location>
    </subcellularLocation>
</comment>
<dbReference type="InterPro" id="IPR028994">
    <property type="entry name" value="Integrin_alpha_N"/>
</dbReference>
<dbReference type="NCBIfam" id="TIGR03696">
    <property type="entry name" value="Rhs_assc_core"/>
    <property type="match status" value="1"/>
</dbReference>
<reference evidence="7" key="1">
    <citation type="journal article" date="2019" name="Int. J. Syst. Evol. Microbiol.">
        <title>The Global Catalogue of Microorganisms (GCM) 10K type strain sequencing project: providing services to taxonomists for standard genome sequencing and annotation.</title>
        <authorList>
            <consortium name="The Broad Institute Genomics Platform"/>
            <consortium name="The Broad Institute Genome Sequencing Center for Infectious Disease"/>
            <person name="Wu L."/>
            <person name="Ma J."/>
        </authorList>
    </citation>
    <scope>NUCLEOTIDE SEQUENCE [LARGE SCALE GENOMIC DNA]</scope>
    <source>
        <strain evidence="7">JCM 15976</strain>
    </source>
</reference>
<dbReference type="PANTHER" id="PTHR32305:SF15">
    <property type="entry name" value="PROTEIN RHSA-RELATED"/>
    <property type="match status" value="1"/>
</dbReference>
<proteinExistence type="predicted"/>
<evidence type="ECO:0000313" key="7">
    <source>
        <dbReference type="Proteomes" id="UP001500736"/>
    </source>
</evidence>
<protein>
    <recommendedName>
        <fullName evidence="5">Insecticide toxin TcdB middle/N-terminal domain-containing protein</fullName>
    </recommendedName>
</protein>
<dbReference type="InterPro" id="IPR003284">
    <property type="entry name" value="Sal_SpvB"/>
</dbReference>
<keyword evidence="2" id="KW-0964">Secreted</keyword>
<evidence type="ECO:0000256" key="2">
    <source>
        <dbReference type="ARBA" id="ARBA00022525"/>
    </source>
</evidence>
<keyword evidence="7" id="KW-1185">Reference proteome</keyword>
<evidence type="ECO:0000313" key="6">
    <source>
        <dbReference type="EMBL" id="GAA0749728.1"/>
    </source>
</evidence>
<dbReference type="Gene3D" id="2.180.10.10">
    <property type="entry name" value="RHS repeat-associated core"/>
    <property type="match status" value="2"/>
</dbReference>
<sequence>MHKPFFKSLRTSYFVGTLLTSLLSNVLVFGQPIEQILSRTDRFQPNINCSSQYDYINKYHTGGKVAYIKSNVKTTTSNSVKDSASSVFHALESQAIIGISKAIEKENPRDNFFTLHLPESIDFDHYDMVLTYDLYGVSAAEQTTKSINSFSVYGGQTLKLNNTWTRVEEHLLKGQLKAGNNEIFFNRRADVPYLYKVKNLQVKLVEKRSKRIHISTERLVNYSGKIHLLGFVEDGSTLVEALGRSIPVKDGVFETILDEVPKGLKHLSIRYGEGLSLEGNFEVVYNDAVMEYVFTDEPHKGHSLIKHPMQAPISLEALTVKNFSNIPTVTESQLQVGGVNFEALRPVNSDVVNVTSGVFLGYSIKTSGITDSTNFELHLKYDKTKIPVGYSDKDVRTFAFDRKKREWIALPVTELDYANSMVVSEYSGDTDYINGVIKVPEMAETSSFTPTTITDMEYANPSAGVVSIAPPAPNSNGIASTYFPIKLPTGRNGMMPSLSVNYNSEAGNGWMGVGWNLQLPAITLDTRWGTPRFDTYNESEIYQLNGETLVQKVGSDYTNPHRYDGIMLRNDNTSSNGEKLFYLRKEGSYFKIIRWGNSPKNYIWQVWDKYGNMNWYGGSKYNGIYEVDENSVVRDENDNITHWALNSSSDTYGNWVDYYYDKDESISINGVSAQSFQPRWIQYTKKAGVDNFYEVKFITNNGSVNIIRDDIQLNARTGTMMATQDLLTKILIRYKDDDGWKVVRSYEFDYIESTFKKMQLSKISEYDTEGNLFYSNTMEYYDELGTDQIINAVTPVTWGGSSVDFNGVANIVTSGSALGTGTTSGFSLGVRGGAGIGTNPTTVTSTIGSSYNYSQSKEKTKISFIDINGDGLPDKVYKTDLGLKYQPNLGTLNGFGAETSITNITELDNTKSRTNTFGFDANLGVGPLGVGEGRSTSRTRTETDEYFTDFNGDGLIDIASNNIVNFNNTTPWDSDSPIVSFNTNSSLTANEITTGTLSQDVINSLELESIEKLRSDYSQFDHVKVWVAPYSGTINIASVATLLQSNTCDDYTNSFRLTIEKANSNQDTGNTQSIAIGANNAWYLSSSNSSENINKQGVQVEKRDKLFFRIHNEEYGCGGTVAWNPAISYSSTSATTFNTTNDEHNTSFLEFDATTDYMINNGGSWSPSPEDNTISFNTYFGVNQLFQNGLTLSDDTRFVIEKTTYQHDTDETIGGEPNPNYGQIDETNIQVDTIVYTYNHEDQSVTPSGASTSQMAAIPNQFANAGAYSYAFRFYVESDSNVQWNTIGWQPIIFVNGTEVHYPGVSYFTYDNNVNETQYAVAGTDLPTPIIDPNTANDSANDLLKVSHNMFDQNLDYSQFDNIHENAFPIKINWVSKTRINGVATTIDHDTFYVHRETNNSPLVLYDYVFKIGANPNSANLNGSNSFDNFTLTKGEVEAIVNAPDGMLYSAFYMEHQDFALNNPTSITFELISSEQNNYPSFTLKTLSKPFFAQQSSFFGMTYRGWGQFLYNGGINYHYNQENGDLIVDNGNIVMDVFDGNIDMSVFASNSANAQDLNDQVDNGEASSTAIEAIRYLLYHQDNADLSYDAMAIIVDVDDTTGERAPATYGFDNTTLVSKLGRFGEPNLQDIHISEGELTNVGGSTSNFIGLRQRSFSKGTATDHEVSISLNEGSGEIGGSGTKSNGWSKVLNQYIDVNGDRYPDMITDGNIQFTSMKGGLIEHTLENTFVSGAENEDNTAGVTIVGVLPNSTSADNPSTSNPTRTNINSGINASSGTTRNSKMWVDINGDGLADQVTITEHSGVSVRLNLGYEFSANPVNWSTDLNLTDLNVSKRSNASGGGGVVTSSFGGGFGVGTSTANVTATLLDVNADGLPDLVKKTETNFKVYLNTGAGFEADALDFYNNTTIDQNRSTTGNLYGSATGGVVIPIPLGFITIPLKITGTATGGVSGGVNQKRITVQDIDGDGYPDVLQAGNNNDDVIAKLNKIGKTNLLKTVNTPLGGSWTIDYARAGNTYDLPHNKWVMHTIRTNDGFTADTDGGFTTTDETLTSVSYEHPKHDRREREFLGFGKVTTSQLDPDTDSTFRYSVVEYHTDNVYLKGLVKRTTVHDANEALLSEQTTLYNIMDPVVPQVNVNASPTQHYLQSGLSTDLLDYSRLFVAPVKTVATTFENAVGLSIEQHFTAYDGRGNLLTYRQLGEDAYRTEMEYYDYLVGMYNRNSIGFVKSIKVKRDSDGQLFRQRNAEYNNKGKLIKVTTTLNATETNTVTIGYDDLYGNPISYTQQNGFVTTIAYDPAVHTYPTQVSNSYNEVSTSSYEYRFGVPLLATDINGQQLRTRIDNRGRLVEVTAPNEMPNGWTLRMQYEGEVALPQLNGDYCQAIGSFEPGTTPTGAAKHHAVTRHFVDDAQNDQLLTVSLVDGMGSAIQLKKTQLVNDNDTNQLGWLVSGKEHKDPYGRVVAAYLPTFTSANYLGTIADYVTDQNTIPPTEMTYDSRDRTISVKQPDENDTATTVYSIADGMFLTTVTNELDQTFETHTDVRGRQRKTVQNGELTTQFYYNVIGEKIKVKNHQGYETFYKYDLAGRRIEERHPDHGLQTFTYDVMGNLKERYTSNLLSNGQQLPIAYEYDLKNRLIKVKYPQHPENNSTYTYGYPGNTDAEGRNAVGRLYMQEDASGVQGFGYDKLGNLNHHLRGVAVAGRHTYWYNTQWTYDSHNRVKSIIYPDGERVDYNYNLGGALDHINRFIDGGVASDQIVSNIQYNALGERTQITYGNGTSTSYTYDNRRRLKDLSHQFTGFGLTNRYGYDALSNVTSVATQNAQNSIPSTGQLGGPISHTYKYDDYNRLVYANGRYTGPNDFTTPLLAQEYSLDMRYDLAHNIVSKTQTHVQGAVTGYGSAIDTPETMIKTNYHLDYAGYATGVNVIQGQGDEYGYVQPHAPREIVETPDSGSLTIGDPEYKKKLIDYDANGNQTSIKQVIVEASQGPAYEGVVEQHITTLQRNLWDEEDRLRAVDLNPEDTKQHPIAVYTYDASGQRVVRYVPTRLDVRSNAYAVSQNAHDEIMLYPSPLVTAKALSDPNQQAEQGDLISSYTKHYYIGAERIQSTLGTVRDLGLYPPKIEDMFEGIRTKADTIVQVANTGLSATYTALNQSISLGTCPYVGDYGEGNLQRYAHDADSYDAYWYHRDHLGSSSYISNRDGYVTQHMEYLPFGETLVDEHQNSYNTPYKFNGKELDDETGNYYYGARYYNPKWSVWLSVDPLAEKYASWSTYNYTMLNPVRLIDPTGMGPEDPDGKGNTPKPVARRKERTEGNPISKLLFSIFGVNGSSSNSSTSTKGSSTNGGRSRGSYRRERTSSNGFSFSTSDGQVYGPQDLKTITDGTVQDVNVDAFMILVGYAKGKKRSSGGDVMTNARTNAKNFDLKNEYKTLMDEARQEVKVVDPALDFVDLVIEENLFGVDDSSNPRFYRKIILEGGGSYTVGYDNLQDAKNDSVKLMKNPDLKNGRKVKSVIIK</sequence>
<dbReference type="Proteomes" id="UP001500736">
    <property type="component" value="Unassembled WGS sequence"/>
</dbReference>
<dbReference type="RefSeq" id="WP_343799545.1">
    <property type="nucleotide sequence ID" value="NZ_BAAAGF010000005.1"/>
</dbReference>
<dbReference type="Pfam" id="PF03534">
    <property type="entry name" value="SpvB"/>
    <property type="match status" value="1"/>
</dbReference>
<evidence type="ECO:0000256" key="4">
    <source>
        <dbReference type="SAM" id="MobiDB-lite"/>
    </source>
</evidence>
<dbReference type="Pfam" id="PF12256">
    <property type="entry name" value="TcdB_toxin_midN"/>
    <property type="match status" value="1"/>
</dbReference>
<dbReference type="InterPro" id="IPR022385">
    <property type="entry name" value="Rhs_assc_core"/>
</dbReference>
<dbReference type="InterPro" id="IPR022045">
    <property type="entry name" value="TcdB_toxin_mid/N"/>
</dbReference>
<feature type="region of interest" description="Disordered" evidence="4">
    <location>
        <begin position="3277"/>
        <end position="3302"/>
    </location>
</feature>
<evidence type="ECO:0000259" key="5">
    <source>
        <dbReference type="Pfam" id="PF12256"/>
    </source>
</evidence>
<accession>A0ABP3V8L8</accession>
<name>A0ABP3V8L8_9FLAO</name>
<feature type="region of interest" description="Disordered" evidence="4">
    <location>
        <begin position="3320"/>
        <end position="3358"/>
    </location>
</feature>
<gene>
    <name evidence="6" type="ORF">GCM10009431_29670</name>
</gene>